<evidence type="ECO:0000256" key="2">
    <source>
        <dbReference type="SAM" id="MobiDB-lite"/>
    </source>
</evidence>
<dbReference type="InterPro" id="IPR008670">
    <property type="entry name" value="CoA_reduct_LuxC"/>
</dbReference>
<organism evidence="3 4">
    <name type="scientific">Lentzea guizhouensis</name>
    <dbReference type="NCBI Taxonomy" id="1586287"/>
    <lineage>
        <taxon>Bacteria</taxon>
        <taxon>Bacillati</taxon>
        <taxon>Actinomycetota</taxon>
        <taxon>Actinomycetes</taxon>
        <taxon>Pseudonocardiales</taxon>
        <taxon>Pseudonocardiaceae</taxon>
        <taxon>Lentzea</taxon>
    </lineage>
</organism>
<dbReference type="Proteomes" id="UP000093053">
    <property type="component" value="Chromosome"/>
</dbReference>
<feature type="region of interest" description="Disordered" evidence="2">
    <location>
        <begin position="439"/>
        <end position="482"/>
    </location>
</feature>
<dbReference type="RefSeq" id="WP_065916381.1">
    <property type="nucleotide sequence ID" value="NZ_CP016793.1"/>
</dbReference>
<proteinExistence type="predicted"/>
<dbReference type="OrthoDB" id="580775at2"/>
<evidence type="ECO:0000313" key="4">
    <source>
        <dbReference type="Proteomes" id="UP000093053"/>
    </source>
</evidence>
<dbReference type="InterPro" id="IPR016161">
    <property type="entry name" value="Ald_DH/histidinol_DH"/>
</dbReference>
<dbReference type="SUPFAM" id="SSF53720">
    <property type="entry name" value="ALDH-like"/>
    <property type="match status" value="1"/>
</dbReference>
<protein>
    <recommendedName>
        <fullName evidence="5">Aldehyde dehydrogenase domain-containing protein</fullName>
    </recommendedName>
</protein>
<dbReference type="KEGG" id="led:BBK82_20135"/>
<reference evidence="3 4" key="1">
    <citation type="submission" date="2016-07" db="EMBL/GenBank/DDBJ databases">
        <title>Complete genome sequence of the Lentzea guizhouensis DHS C013.</title>
        <authorList>
            <person name="Cao C."/>
        </authorList>
    </citation>
    <scope>NUCLEOTIDE SEQUENCE [LARGE SCALE GENOMIC DNA]</scope>
    <source>
        <strain evidence="3 4">DHS C013</strain>
    </source>
</reference>
<keyword evidence="4" id="KW-1185">Reference proteome</keyword>
<keyword evidence="1" id="KW-0521">NADP</keyword>
<gene>
    <name evidence="3" type="ORF">BBK82_20135</name>
</gene>
<dbReference type="EMBL" id="CP016793">
    <property type="protein sequence ID" value="ANZ38023.1"/>
    <property type="molecule type" value="Genomic_DNA"/>
</dbReference>
<dbReference type="Pfam" id="PF05893">
    <property type="entry name" value="LuxC"/>
    <property type="match status" value="1"/>
</dbReference>
<evidence type="ECO:0008006" key="5">
    <source>
        <dbReference type="Google" id="ProtNLM"/>
    </source>
</evidence>
<name>A0A1B2HJX5_9PSEU</name>
<dbReference type="STRING" id="1586287.BBK82_20135"/>
<dbReference type="AlphaFoldDB" id="A0A1B2HJX5"/>
<evidence type="ECO:0000313" key="3">
    <source>
        <dbReference type="EMBL" id="ANZ38023.1"/>
    </source>
</evidence>
<sequence>MRHFWQGEWIGDEAVTQRLHTLEDRTQQVVSGPRLHPLVVLAAAEALVPRLEEHRAALVACGLDAVEADDALAALRHALSRPELERKLRHELGDLDPARLVRFDFRVPTYEAWVPLGLLAHVTAGSAPATGVLSAVEGLLSGNLNVVTPEDAGFTAGVLAALAAHDPSGQIAARLVVLSPASSSTDWMAAVLGAADAVAVWGDEEAITEVSASVRPGTRVVDWGPKLSFAYLTRELWSDVDTLHALAADVSHLEQQSPSSPQVIYLDTEDARQVFAFAERFASVLELTAPPTREPSQAEWAEITNTVVVTELEEHLGYTKVHRGPHWRVLADVRFAPRTSPLHRTVWVKPLPRKQITSVLRPMRRYLQTVGLAAGRPDTAALARAFVSVGVHRITTPGSMLGGYSGEPHDGVYALQRYSNRVSVQLDDRFTGCAVLDDPAESRRLPPDADPVPADLYFHSGGFPRPPERTAGRPPAPARPRA</sequence>
<evidence type="ECO:0000256" key="1">
    <source>
        <dbReference type="ARBA" id="ARBA00022857"/>
    </source>
</evidence>
<accession>A0A1B2HJX5</accession>
<dbReference type="GO" id="GO:0008218">
    <property type="term" value="P:bioluminescence"/>
    <property type="evidence" value="ECO:0007669"/>
    <property type="project" value="InterPro"/>
</dbReference>
<dbReference type="GO" id="GO:0003995">
    <property type="term" value="F:acyl-CoA dehydrogenase activity"/>
    <property type="evidence" value="ECO:0007669"/>
    <property type="project" value="InterPro"/>
</dbReference>